<dbReference type="EMBL" id="JAMFLX010000011">
    <property type="protein sequence ID" value="MCL6270167.1"/>
    <property type="molecule type" value="Genomic_DNA"/>
</dbReference>
<feature type="domain" description="Thioredoxin-like fold" evidence="9">
    <location>
        <begin position="125"/>
        <end position="248"/>
    </location>
</feature>
<dbReference type="RefSeq" id="WP_249699332.1">
    <property type="nucleotide sequence ID" value="NZ_JAMFLX010000011.1"/>
</dbReference>
<sequence>MRKGLWGRFGVVLCLTLMVSGFARAAESKDALKNAETAIRSGLLKLNDKLLVDTVSDTPINGVYQVVMKSGEVLYVSADGQYVFGGDLLKIGKNGLENLTEKIRSEQVRKTLAAQDPKDMIVFPAQGERKSVMYVFTDVDCGYCRKLHQEVPQLNSKGVEVRYLAFPRGGENAPAYSRMVSAWCAKDRKQAMTNLKSGQPIETLTCDNPVLDQYRLGASLGVRGTPALYLEDGRSIPGYQPADALLKLMGI</sequence>
<comment type="subcellular location">
    <subcellularLocation>
        <location evidence="1 7">Periplasm</location>
    </subcellularLocation>
</comment>
<evidence type="ECO:0000256" key="5">
    <source>
        <dbReference type="ARBA" id="ARBA00023157"/>
    </source>
</evidence>
<evidence type="ECO:0000256" key="4">
    <source>
        <dbReference type="ARBA" id="ARBA00022764"/>
    </source>
</evidence>
<evidence type="ECO:0000256" key="7">
    <source>
        <dbReference type="RuleBase" id="RU364038"/>
    </source>
</evidence>
<evidence type="ECO:0000313" key="10">
    <source>
        <dbReference type="EMBL" id="MCL6270167.1"/>
    </source>
</evidence>
<accession>A0ABT0PFL1</accession>
<dbReference type="CDD" id="cd03020">
    <property type="entry name" value="DsbA_DsbC_DsbG"/>
    <property type="match status" value="1"/>
</dbReference>
<reference evidence="10 11" key="1">
    <citation type="submission" date="2022-05" db="EMBL/GenBank/DDBJ databases">
        <authorList>
            <person name="Park J.-S."/>
        </authorList>
    </citation>
    <scope>NUCLEOTIDE SEQUENCE [LARGE SCALE GENOMIC DNA]</scope>
    <source>
        <strain evidence="10 11">2012CJ34-2</strain>
    </source>
</reference>
<feature type="signal peptide" evidence="7">
    <location>
        <begin position="1"/>
        <end position="25"/>
    </location>
</feature>
<organism evidence="10 11">
    <name type="scientific">Parendozoicomonas callyspongiae</name>
    <dbReference type="NCBI Taxonomy" id="2942213"/>
    <lineage>
        <taxon>Bacteria</taxon>
        <taxon>Pseudomonadati</taxon>
        <taxon>Pseudomonadota</taxon>
        <taxon>Gammaproteobacteria</taxon>
        <taxon>Oceanospirillales</taxon>
        <taxon>Endozoicomonadaceae</taxon>
        <taxon>Parendozoicomonas</taxon>
    </lineage>
</organism>
<dbReference type="Gene3D" id="3.10.450.70">
    <property type="entry name" value="Disulphide bond isomerase, DsbC/G, N-terminal"/>
    <property type="match status" value="1"/>
</dbReference>
<feature type="domain" description="Disulphide bond isomerase DsbC/G N-terminal" evidence="8">
    <location>
        <begin position="34"/>
        <end position="101"/>
    </location>
</feature>
<dbReference type="Pfam" id="PF13098">
    <property type="entry name" value="Thioredoxin_2"/>
    <property type="match status" value="1"/>
</dbReference>
<evidence type="ECO:0000256" key="6">
    <source>
        <dbReference type="ARBA" id="ARBA00023284"/>
    </source>
</evidence>
<keyword evidence="3 7" id="KW-0732">Signal</keyword>
<evidence type="ECO:0000256" key="2">
    <source>
        <dbReference type="ARBA" id="ARBA00009813"/>
    </source>
</evidence>
<gene>
    <name evidence="10" type="ORF">M3P05_09500</name>
</gene>
<dbReference type="SUPFAM" id="SSF54423">
    <property type="entry name" value="DsbC/DsbG N-terminal domain-like"/>
    <property type="match status" value="1"/>
</dbReference>
<dbReference type="Gene3D" id="3.40.30.10">
    <property type="entry name" value="Glutaredoxin"/>
    <property type="match status" value="1"/>
</dbReference>
<dbReference type="SUPFAM" id="SSF52833">
    <property type="entry name" value="Thioredoxin-like"/>
    <property type="match status" value="1"/>
</dbReference>
<dbReference type="Proteomes" id="UP001203338">
    <property type="component" value="Unassembled WGS sequence"/>
</dbReference>
<comment type="function">
    <text evidence="7">Required for disulfide bond formation in some periplasmic proteins. Acts by transferring its disulfide bond to other proteins and is reduced in the process.</text>
</comment>
<dbReference type="InterPro" id="IPR009094">
    <property type="entry name" value="DiS-bond_isomerase_DsbC/G_N_sf"/>
</dbReference>
<feature type="chain" id="PRO_5044960678" description="Thiol:disulfide interchange protein" evidence="7">
    <location>
        <begin position="26"/>
        <end position="251"/>
    </location>
</feature>
<name>A0ABT0PFL1_9GAMM</name>
<dbReference type="InterPro" id="IPR036249">
    <property type="entry name" value="Thioredoxin-like_sf"/>
</dbReference>
<dbReference type="Pfam" id="PF10411">
    <property type="entry name" value="DsbC_N"/>
    <property type="match status" value="1"/>
</dbReference>
<evidence type="ECO:0000313" key="11">
    <source>
        <dbReference type="Proteomes" id="UP001203338"/>
    </source>
</evidence>
<dbReference type="InterPro" id="IPR018950">
    <property type="entry name" value="DiS-bond_isomerase_DsbC/G_N"/>
</dbReference>
<dbReference type="InterPro" id="IPR051470">
    <property type="entry name" value="Thiol:disulfide_interchange"/>
</dbReference>
<keyword evidence="11" id="KW-1185">Reference proteome</keyword>
<keyword evidence="4 7" id="KW-0574">Periplasm</keyword>
<dbReference type="InterPro" id="IPR012336">
    <property type="entry name" value="Thioredoxin-like_fold"/>
</dbReference>
<dbReference type="PANTHER" id="PTHR35272:SF3">
    <property type="entry name" value="THIOL:DISULFIDE INTERCHANGE PROTEIN DSBC"/>
    <property type="match status" value="1"/>
</dbReference>
<evidence type="ECO:0000259" key="8">
    <source>
        <dbReference type="Pfam" id="PF10411"/>
    </source>
</evidence>
<proteinExistence type="inferred from homology"/>
<evidence type="ECO:0000259" key="9">
    <source>
        <dbReference type="Pfam" id="PF13098"/>
    </source>
</evidence>
<keyword evidence="6 7" id="KW-0676">Redox-active center</keyword>
<protein>
    <recommendedName>
        <fullName evidence="7">Thiol:disulfide interchange protein</fullName>
    </recommendedName>
</protein>
<evidence type="ECO:0000256" key="1">
    <source>
        <dbReference type="ARBA" id="ARBA00004418"/>
    </source>
</evidence>
<comment type="caution">
    <text evidence="10">The sequence shown here is derived from an EMBL/GenBank/DDBJ whole genome shotgun (WGS) entry which is preliminary data.</text>
</comment>
<evidence type="ECO:0000256" key="3">
    <source>
        <dbReference type="ARBA" id="ARBA00022729"/>
    </source>
</evidence>
<keyword evidence="5" id="KW-1015">Disulfide bond</keyword>
<dbReference type="PANTHER" id="PTHR35272">
    <property type="entry name" value="THIOL:DISULFIDE INTERCHANGE PROTEIN DSBC-RELATED"/>
    <property type="match status" value="1"/>
</dbReference>
<comment type="similarity">
    <text evidence="2 7">Belongs to the thioredoxin family. DsbC subfamily.</text>
</comment>
<dbReference type="InterPro" id="IPR033954">
    <property type="entry name" value="DiS-bond_Isoase_DsbC/G"/>
</dbReference>